<dbReference type="EMBL" id="JACNJD010000104">
    <property type="protein sequence ID" value="MBC8176178.1"/>
    <property type="molecule type" value="Genomic_DNA"/>
</dbReference>
<protein>
    <submittedName>
        <fullName evidence="2">DUF3786 domain-containing protein</fullName>
    </submittedName>
</protein>
<proteinExistence type="predicted"/>
<dbReference type="Pfam" id="PF12654">
    <property type="entry name" value="DUF3786"/>
    <property type="match status" value="1"/>
</dbReference>
<evidence type="ECO:0000259" key="1">
    <source>
        <dbReference type="Pfam" id="PF12654"/>
    </source>
</evidence>
<name>A0A8J6MYQ2_9DELT</name>
<organism evidence="2 3">
    <name type="scientific">Candidatus Desulfacyla euxinica</name>
    <dbReference type="NCBI Taxonomy" id="2841693"/>
    <lineage>
        <taxon>Bacteria</taxon>
        <taxon>Deltaproteobacteria</taxon>
        <taxon>Candidatus Desulfacyla</taxon>
    </lineage>
</organism>
<reference evidence="2 3" key="1">
    <citation type="submission" date="2020-08" db="EMBL/GenBank/DDBJ databases">
        <title>Bridging the membrane lipid divide: bacteria of the FCB group superphylum have the potential to synthesize archaeal ether lipids.</title>
        <authorList>
            <person name="Villanueva L."/>
            <person name="Von Meijenfeldt F.A.B."/>
            <person name="Westbye A.B."/>
            <person name="Yadav S."/>
            <person name="Hopmans E.C."/>
            <person name="Dutilh B.E."/>
            <person name="Sinninghe Damste J.S."/>
        </authorList>
    </citation>
    <scope>NUCLEOTIDE SEQUENCE [LARGE SCALE GENOMIC DNA]</scope>
    <source>
        <strain evidence="2">NIOZ-UU27</strain>
    </source>
</reference>
<sequence length="198" mass="22176">MTTNYEKIIMGNLSKIFSNPPPDLHRSLGAERSGESLILRAFGQDCSIDHKKVTLSRSEGIDLKGLIVSLYALHANPEQLQLEPFKSFKDFSGSMPYQGAFSANSERTLIPYVPLIKEREKEIKAVFDGEDGHDGDFSFILYPLPKIPLYYIFYLPDEDFPASVAALFCTNALSFMPLDGLADVAEYTSKEIIQLVKK</sequence>
<dbReference type="Proteomes" id="UP000650524">
    <property type="component" value="Unassembled WGS sequence"/>
</dbReference>
<feature type="domain" description="DUF3786" evidence="1">
    <location>
        <begin position="21"/>
        <end position="189"/>
    </location>
</feature>
<evidence type="ECO:0000313" key="3">
    <source>
        <dbReference type="Proteomes" id="UP000650524"/>
    </source>
</evidence>
<accession>A0A8J6MYQ2</accession>
<comment type="caution">
    <text evidence="2">The sequence shown here is derived from an EMBL/GenBank/DDBJ whole genome shotgun (WGS) entry which is preliminary data.</text>
</comment>
<dbReference type="AlphaFoldDB" id="A0A8J6MYQ2"/>
<gene>
    <name evidence="2" type="ORF">H8E19_02135</name>
</gene>
<evidence type="ECO:0000313" key="2">
    <source>
        <dbReference type="EMBL" id="MBC8176178.1"/>
    </source>
</evidence>
<dbReference type="InterPro" id="IPR024264">
    <property type="entry name" value="DUF3786"/>
</dbReference>